<dbReference type="OrthoDB" id="9780421at2"/>
<keyword evidence="11" id="KW-1133">Transmembrane helix</keyword>
<keyword evidence="4" id="KW-0349">Heme</keyword>
<dbReference type="PANTHER" id="PTHR30633">
    <property type="entry name" value="CYTOCHROME C-552 RESPIRATORY NITRITE REDUCTASE"/>
    <property type="match status" value="1"/>
</dbReference>
<dbReference type="EC" id="1.7.2.2" evidence="3"/>
<organism evidence="12 13">
    <name type="scientific">Campylobacter estrildidarum</name>
    <dbReference type="NCBI Taxonomy" id="2510189"/>
    <lineage>
        <taxon>Bacteria</taxon>
        <taxon>Pseudomonadati</taxon>
        <taxon>Campylobacterota</taxon>
        <taxon>Epsilonproteobacteria</taxon>
        <taxon>Campylobacterales</taxon>
        <taxon>Campylobacteraceae</taxon>
        <taxon>Campylobacter</taxon>
    </lineage>
</organism>
<evidence type="ECO:0000313" key="12">
    <source>
        <dbReference type="EMBL" id="TKX30557.1"/>
    </source>
</evidence>
<comment type="catalytic activity">
    <reaction evidence="10">
        <text>6 Fe(III)-[cytochrome c] + NH4(+) + 2 H2O = 6 Fe(II)-[cytochrome c] + nitrite + 8 H(+)</text>
        <dbReference type="Rhea" id="RHEA:13089"/>
        <dbReference type="Rhea" id="RHEA-COMP:10350"/>
        <dbReference type="Rhea" id="RHEA-COMP:14399"/>
        <dbReference type="ChEBI" id="CHEBI:15377"/>
        <dbReference type="ChEBI" id="CHEBI:15378"/>
        <dbReference type="ChEBI" id="CHEBI:16301"/>
        <dbReference type="ChEBI" id="CHEBI:28938"/>
        <dbReference type="ChEBI" id="CHEBI:29033"/>
        <dbReference type="ChEBI" id="CHEBI:29034"/>
        <dbReference type="EC" id="1.7.2.2"/>
    </reaction>
</comment>
<dbReference type="GO" id="GO:0046872">
    <property type="term" value="F:metal ion binding"/>
    <property type="evidence" value="ECO:0007669"/>
    <property type="project" value="UniProtKB-KW"/>
</dbReference>
<dbReference type="Gene3D" id="1.10.1130.10">
    <property type="entry name" value="Flavocytochrome C3, Chain A"/>
    <property type="match status" value="2"/>
</dbReference>
<keyword evidence="7" id="KW-0106">Calcium</keyword>
<proteinExistence type="inferred from homology"/>
<evidence type="ECO:0000256" key="8">
    <source>
        <dbReference type="ARBA" id="ARBA00023002"/>
    </source>
</evidence>
<evidence type="ECO:0000256" key="7">
    <source>
        <dbReference type="ARBA" id="ARBA00022837"/>
    </source>
</evidence>
<keyword evidence="9" id="KW-0408">Iron</keyword>
<keyword evidence="13" id="KW-1185">Reference proteome</keyword>
<dbReference type="EMBL" id="NXLZ01000009">
    <property type="protein sequence ID" value="TKX30557.1"/>
    <property type="molecule type" value="Genomic_DNA"/>
</dbReference>
<evidence type="ECO:0000256" key="1">
    <source>
        <dbReference type="ARBA" id="ARBA00004196"/>
    </source>
</evidence>
<comment type="caution">
    <text evidence="12">The sequence shown here is derived from an EMBL/GenBank/DDBJ whole genome shotgun (WGS) entry which is preliminary data.</text>
</comment>
<dbReference type="GO" id="GO:0019645">
    <property type="term" value="P:anaerobic electron transport chain"/>
    <property type="evidence" value="ECO:0007669"/>
    <property type="project" value="TreeGrafter"/>
</dbReference>
<dbReference type="GO" id="GO:0030288">
    <property type="term" value="C:outer membrane-bounded periplasmic space"/>
    <property type="evidence" value="ECO:0007669"/>
    <property type="project" value="TreeGrafter"/>
</dbReference>
<evidence type="ECO:0000256" key="9">
    <source>
        <dbReference type="ARBA" id="ARBA00023004"/>
    </source>
</evidence>
<feature type="transmembrane region" description="Helical" evidence="11">
    <location>
        <begin position="5"/>
        <end position="23"/>
    </location>
</feature>
<accession>A0A4U7BQW0</accession>
<keyword evidence="8" id="KW-0560">Oxidoreductase</keyword>
<evidence type="ECO:0000256" key="3">
    <source>
        <dbReference type="ARBA" id="ARBA00011887"/>
    </source>
</evidence>
<keyword evidence="11" id="KW-0812">Transmembrane</keyword>
<keyword evidence="6" id="KW-0732">Signal</keyword>
<dbReference type="Gene3D" id="1.20.140.10">
    <property type="entry name" value="Butyryl-CoA Dehydrogenase, subunit A, domain 3"/>
    <property type="match status" value="1"/>
</dbReference>
<evidence type="ECO:0000256" key="11">
    <source>
        <dbReference type="SAM" id="Phobius"/>
    </source>
</evidence>
<dbReference type="GO" id="GO:0042279">
    <property type="term" value="F:nitrite reductase (cytochrome, ammonia-forming) activity"/>
    <property type="evidence" value="ECO:0007669"/>
    <property type="project" value="UniProtKB-EC"/>
</dbReference>
<reference evidence="12 13" key="1">
    <citation type="submission" date="2018-05" db="EMBL/GenBank/DDBJ databases">
        <title>Novel Campyloabacter and Helicobacter Species and Strains.</title>
        <authorList>
            <person name="Mannion A.J."/>
            <person name="Shen Z."/>
            <person name="Fox J.G."/>
        </authorList>
    </citation>
    <scope>NUCLEOTIDE SEQUENCE [LARGE SCALE GENOMIC DNA]</scope>
    <source>
        <strain evidence="13">MIT17-664</strain>
    </source>
</reference>
<dbReference type="RefSeq" id="WP_137620838.1">
    <property type="nucleotide sequence ID" value="NZ_NXLZ01000009.1"/>
</dbReference>
<name>A0A4U7BQW0_9BACT</name>
<dbReference type="GO" id="GO:0020037">
    <property type="term" value="F:heme binding"/>
    <property type="evidence" value="ECO:0007669"/>
    <property type="project" value="TreeGrafter"/>
</dbReference>
<dbReference type="Proteomes" id="UP000308838">
    <property type="component" value="Unassembled WGS sequence"/>
</dbReference>
<dbReference type="SUPFAM" id="SSF48695">
    <property type="entry name" value="Multiheme cytochromes"/>
    <property type="match status" value="1"/>
</dbReference>
<evidence type="ECO:0000313" key="13">
    <source>
        <dbReference type="Proteomes" id="UP000308838"/>
    </source>
</evidence>
<evidence type="ECO:0000256" key="10">
    <source>
        <dbReference type="ARBA" id="ARBA00049131"/>
    </source>
</evidence>
<dbReference type="AlphaFoldDB" id="A0A4U7BQW0"/>
<evidence type="ECO:0000256" key="5">
    <source>
        <dbReference type="ARBA" id="ARBA00022723"/>
    </source>
</evidence>
<dbReference type="InterPro" id="IPR036280">
    <property type="entry name" value="Multihaem_cyt_sf"/>
</dbReference>
<comment type="subcellular location">
    <subcellularLocation>
        <location evidence="1">Cell envelope</location>
    </subcellularLocation>
</comment>
<dbReference type="PANTHER" id="PTHR30633:SF0">
    <property type="entry name" value="CYTOCHROME C-552"/>
    <property type="match status" value="1"/>
</dbReference>
<keyword evidence="5" id="KW-0479">Metal-binding</keyword>
<dbReference type="InterPro" id="IPR003321">
    <property type="entry name" value="Cyt_c552"/>
</dbReference>
<evidence type="ECO:0000256" key="2">
    <source>
        <dbReference type="ARBA" id="ARBA00009288"/>
    </source>
</evidence>
<dbReference type="CDD" id="cd00548">
    <property type="entry name" value="NrfA-like"/>
    <property type="match status" value="1"/>
</dbReference>
<protein>
    <recommendedName>
        <fullName evidence="3">nitrite reductase (cytochrome; ammonia-forming)</fullName>
        <ecNumber evidence="3">1.7.2.2</ecNumber>
    </recommendedName>
</protein>
<dbReference type="Pfam" id="PF02335">
    <property type="entry name" value="Cytochrom_C552"/>
    <property type="match status" value="1"/>
</dbReference>
<gene>
    <name evidence="12" type="ORF">CQA69_05725</name>
</gene>
<evidence type="ECO:0000256" key="4">
    <source>
        <dbReference type="ARBA" id="ARBA00022617"/>
    </source>
</evidence>
<keyword evidence="11" id="KW-0472">Membrane</keyword>
<sequence length="610" mass="69668">MKKIFLRLGIVALVFLIAGVLWLNNDINQKKKDEANKNTISASTDLSLLSDDDPNYERWGKVFPEQLDMYLKVEKEKPQPTEFGGNLAYSKLIRFPQLTILWAGYPFSIDANEERGHFWVQIDQMKTARNNKDFLNAHGFKAFKGQPTACMNCHSGWTPWLIKNVAKGDFVAFNSTNYWTMMKNIPAANGIVENSPEHAGAHGGKRMGVTCADCHNPNDMSLRLTREAAINALVARGYEKDPVQGVKATREEMRTLVCSQCHVEYYFKPTGEKVKVMGETIADDTSKKWWDGTQKTYDEYEFWRDGNKAKEIETNGIVLTFPWDEWKKGQPFRIEMLDKYYDKVRTIFGSDFTHKLTGAPIIKIQHPESELYSGGVHALNGVSCTDCHMPYIREGAKKISQHNITSPLRDINSACKSCHKQSEDELRAQVKDIQNVVASEQRTAEYALVSFIMDTKKLREKLGTMEQFQIDNKADKAKINAELKDVLELHRKSQMRVDFVNAENSTGFHNPREASRIIFQALDMARMGQAKLLEIANANGIKDFKISHLGFEDIQKLNPGELYYKVDVNGYKAGERYYADEKEVNGNPPKELLEEDKNLSPYNYEFIDKK</sequence>
<evidence type="ECO:0000256" key="6">
    <source>
        <dbReference type="ARBA" id="ARBA00022729"/>
    </source>
</evidence>
<comment type="similarity">
    <text evidence="2">Belongs to the cytochrome c-552 family.</text>
</comment>